<dbReference type="Proteomes" id="UP000604046">
    <property type="component" value="Unassembled WGS sequence"/>
</dbReference>
<evidence type="ECO:0000256" key="3">
    <source>
        <dbReference type="SAM" id="SignalP"/>
    </source>
</evidence>
<evidence type="ECO:0000256" key="1">
    <source>
        <dbReference type="SAM" id="MobiDB-lite"/>
    </source>
</evidence>
<name>A0A812QXT3_9DINO</name>
<dbReference type="EMBL" id="CAJNDS010002279">
    <property type="protein sequence ID" value="CAE7408367.1"/>
    <property type="molecule type" value="Genomic_DNA"/>
</dbReference>
<feature type="region of interest" description="Disordered" evidence="1">
    <location>
        <begin position="253"/>
        <end position="290"/>
    </location>
</feature>
<feature type="chain" id="PRO_5032342899" evidence="3">
    <location>
        <begin position="19"/>
        <end position="706"/>
    </location>
</feature>
<feature type="region of interest" description="Disordered" evidence="1">
    <location>
        <begin position="430"/>
        <end position="456"/>
    </location>
</feature>
<reference evidence="4" key="1">
    <citation type="submission" date="2021-02" db="EMBL/GenBank/DDBJ databases">
        <authorList>
            <person name="Dougan E. K."/>
            <person name="Rhodes N."/>
            <person name="Thang M."/>
            <person name="Chan C."/>
        </authorList>
    </citation>
    <scope>NUCLEOTIDE SEQUENCE</scope>
</reference>
<proteinExistence type="predicted"/>
<dbReference type="SUPFAM" id="SSF51294">
    <property type="entry name" value="Hedgehog/intein (Hint) domain"/>
    <property type="match status" value="1"/>
</dbReference>
<keyword evidence="2" id="KW-1133">Transmembrane helix</keyword>
<feature type="signal peptide" evidence="3">
    <location>
        <begin position="1"/>
        <end position="18"/>
    </location>
</feature>
<dbReference type="InterPro" id="IPR036844">
    <property type="entry name" value="Hint_dom_sf"/>
</dbReference>
<accession>A0A812QXT3</accession>
<feature type="region of interest" description="Disordered" evidence="1">
    <location>
        <begin position="648"/>
        <end position="706"/>
    </location>
</feature>
<sequence length="706" mass="77982">MMRIGKRLVFSLFCGSLSRQFCATRKGALHHPCLGCLDLSVGLLTVGGGIEAAGSNACFPEGSSRFNMESLLCAAMAPYLCVLSFVIITAIIATTAEFADWLKRVRNDCKLDEEFQNLRSVHYTYVCLASSDPGRDKAARERQLALGRFEQVLHDQMGRPPRCEGSFQRVQELEQQAVALQQQVEEAARTRANTSQRLRELEEELAASQREVEAARRDRAGADRTLWQQVEEAAQTRANISQRLRELEEELAASQREVEAERRDREGADRTLRQQVEEAAQTRANTSQRLRELEEELAALQREVEAERRDREGADRTLRQQVEEAAQTRANTSQRLRELEEELAASQWEVGAARRDHEGADRIPTPAQETELRPEQAQQNQVQACTECEEQRAEMMVCQERCKTVSAQLSGSDDQIRWLRKIVEKTLRGPRATACGETPGDVSSRTSSETLSQTSSESASALARALGFQMVYDEAAEGSLSSSTSSLSLKSYFSVRAPDPCCFMPDALFRMRSDSFVEGRSLVEGSQVVAWDGETVLKVVQRTVKQAGGNLVDLHAGPAHLRVTKDHLILVPGSNQGTSTYVPAGSLKEGDVVMLDSGEAAVLTHVGACKLPKRQEVLRLVFEPDLPVAVFSWPLSILSKGHCRQESRRGGMCERAKPSKPQATEGHPASAPTCPMEADGEGNSLPHLNLEEISGRIPDTASDFSD</sequence>
<keyword evidence="3" id="KW-0732">Signal</keyword>
<evidence type="ECO:0000313" key="4">
    <source>
        <dbReference type="EMBL" id="CAE7408367.1"/>
    </source>
</evidence>
<feature type="compositionally biased region" description="Basic and acidic residues" evidence="1">
    <location>
        <begin position="648"/>
        <end position="657"/>
    </location>
</feature>
<organism evidence="4 5">
    <name type="scientific">Symbiodinium natans</name>
    <dbReference type="NCBI Taxonomy" id="878477"/>
    <lineage>
        <taxon>Eukaryota</taxon>
        <taxon>Sar</taxon>
        <taxon>Alveolata</taxon>
        <taxon>Dinophyceae</taxon>
        <taxon>Suessiales</taxon>
        <taxon>Symbiodiniaceae</taxon>
        <taxon>Symbiodinium</taxon>
    </lineage>
</organism>
<keyword evidence="2" id="KW-0812">Transmembrane</keyword>
<feature type="compositionally biased region" description="Basic and acidic residues" evidence="1">
    <location>
        <begin position="256"/>
        <end position="276"/>
    </location>
</feature>
<gene>
    <name evidence="4" type="primary">Hexb</name>
    <name evidence="4" type="ORF">SNAT2548_LOCUS22214</name>
</gene>
<keyword evidence="5" id="KW-1185">Reference proteome</keyword>
<evidence type="ECO:0000313" key="5">
    <source>
        <dbReference type="Proteomes" id="UP000604046"/>
    </source>
</evidence>
<dbReference type="AlphaFoldDB" id="A0A812QXT3"/>
<comment type="caution">
    <text evidence="4">The sequence shown here is derived from an EMBL/GenBank/DDBJ whole genome shotgun (WGS) entry which is preliminary data.</text>
</comment>
<protein>
    <submittedName>
        <fullName evidence="4">Hexb protein</fullName>
    </submittedName>
</protein>
<dbReference type="Gene3D" id="2.170.16.10">
    <property type="entry name" value="Hedgehog/Intein (Hint) domain"/>
    <property type="match status" value="1"/>
</dbReference>
<keyword evidence="2" id="KW-0472">Membrane</keyword>
<evidence type="ECO:0000256" key="2">
    <source>
        <dbReference type="SAM" id="Phobius"/>
    </source>
</evidence>
<feature type="transmembrane region" description="Helical" evidence="2">
    <location>
        <begin position="71"/>
        <end position="93"/>
    </location>
</feature>
<feature type="compositionally biased region" description="Low complexity" evidence="1">
    <location>
        <begin position="443"/>
        <end position="456"/>
    </location>
</feature>